<accession>A0AAD6VI66</accession>
<sequence length="441" mass="48430">MQLAFDPSCARHCTPRQTTPSVPAPPLCTPAPLLCTPAPPSARRSRQLDAAPPATSQPHRLRAACALYILRALCMQPVPSAHCLRPLHVAPRRLHAAPAVCIPLPPIVRRPPPFARRPRHLHAARALCTSPHPLHAAPAPCTPPSPSACYPPPFARRRCPSSPTHAPLSVCGLVLDARRRCRPATPRAAPRGFDALLPLRGLVLTARSRRRTWERVRLVFDTLRHCHPCTAPRTLMGACESLWRRHYLAPPRARSYEHVQARFRHPALLPCSRTLMGACARPFLTLRAAALYYPAHPPMSVLGLVSDTPRPRRLVPPRARSRERTRGGFRRCAPPLLPCTAPCCLASPRTRSRSVRGLVCDVPHRHHLTRPAHAQETCAGSVTTLCAAAALPRPTRAARRRRPAHTTLRTLTGACAGSFSTLSAGARRQCIGYEFVVYHKA</sequence>
<keyword evidence="2" id="KW-1185">Reference proteome</keyword>
<comment type="caution">
    <text evidence="1">The sequence shown here is derived from an EMBL/GenBank/DDBJ whole genome shotgun (WGS) entry which is preliminary data.</text>
</comment>
<evidence type="ECO:0000313" key="2">
    <source>
        <dbReference type="Proteomes" id="UP001219525"/>
    </source>
</evidence>
<dbReference type="Proteomes" id="UP001219525">
    <property type="component" value="Unassembled WGS sequence"/>
</dbReference>
<gene>
    <name evidence="1" type="ORF">GGX14DRAFT_619215</name>
</gene>
<dbReference type="AlphaFoldDB" id="A0AAD6VI66"/>
<dbReference type="EMBL" id="JARJCW010000021">
    <property type="protein sequence ID" value="KAJ7213611.1"/>
    <property type="molecule type" value="Genomic_DNA"/>
</dbReference>
<name>A0AAD6VI66_9AGAR</name>
<evidence type="ECO:0000313" key="1">
    <source>
        <dbReference type="EMBL" id="KAJ7213611.1"/>
    </source>
</evidence>
<proteinExistence type="predicted"/>
<reference evidence="1" key="1">
    <citation type="submission" date="2023-03" db="EMBL/GenBank/DDBJ databases">
        <title>Massive genome expansion in bonnet fungi (Mycena s.s.) driven by repeated elements and novel gene families across ecological guilds.</title>
        <authorList>
            <consortium name="Lawrence Berkeley National Laboratory"/>
            <person name="Harder C.B."/>
            <person name="Miyauchi S."/>
            <person name="Viragh M."/>
            <person name="Kuo A."/>
            <person name="Thoen E."/>
            <person name="Andreopoulos B."/>
            <person name="Lu D."/>
            <person name="Skrede I."/>
            <person name="Drula E."/>
            <person name="Henrissat B."/>
            <person name="Morin E."/>
            <person name="Kohler A."/>
            <person name="Barry K."/>
            <person name="LaButti K."/>
            <person name="Morin E."/>
            <person name="Salamov A."/>
            <person name="Lipzen A."/>
            <person name="Mereny Z."/>
            <person name="Hegedus B."/>
            <person name="Baldrian P."/>
            <person name="Stursova M."/>
            <person name="Weitz H."/>
            <person name="Taylor A."/>
            <person name="Grigoriev I.V."/>
            <person name="Nagy L.G."/>
            <person name="Martin F."/>
            <person name="Kauserud H."/>
        </authorList>
    </citation>
    <scope>NUCLEOTIDE SEQUENCE</scope>
    <source>
        <strain evidence="1">9144</strain>
    </source>
</reference>
<organism evidence="1 2">
    <name type="scientific">Mycena pura</name>
    <dbReference type="NCBI Taxonomy" id="153505"/>
    <lineage>
        <taxon>Eukaryota</taxon>
        <taxon>Fungi</taxon>
        <taxon>Dikarya</taxon>
        <taxon>Basidiomycota</taxon>
        <taxon>Agaricomycotina</taxon>
        <taxon>Agaricomycetes</taxon>
        <taxon>Agaricomycetidae</taxon>
        <taxon>Agaricales</taxon>
        <taxon>Marasmiineae</taxon>
        <taxon>Mycenaceae</taxon>
        <taxon>Mycena</taxon>
    </lineage>
</organism>
<protein>
    <submittedName>
        <fullName evidence="1">Uncharacterized protein</fullName>
    </submittedName>
</protein>